<evidence type="ECO:0000313" key="3">
    <source>
        <dbReference type="Proteomes" id="UP000602442"/>
    </source>
</evidence>
<evidence type="ECO:0000313" key="2">
    <source>
        <dbReference type="EMBL" id="MBH5322547.1"/>
    </source>
</evidence>
<keyword evidence="1" id="KW-0472">Membrane</keyword>
<keyword evidence="1" id="KW-0812">Transmembrane</keyword>
<organism evidence="2 3">
    <name type="scientific">Aurantiacibacter sediminis</name>
    <dbReference type="NCBI Taxonomy" id="2793064"/>
    <lineage>
        <taxon>Bacteria</taxon>
        <taxon>Pseudomonadati</taxon>
        <taxon>Pseudomonadota</taxon>
        <taxon>Alphaproteobacteria</taxon>
        <taxon>Sphingomonadales</taxon>
        <taxon>Erythrobacteraceae</taxon>
        <taxon>Aurantiacibacter</taxon>
    </lineage>
</organism>
<feature type="transmembrane region" description="Helical" evidence="1">
    <location>
        <begin position="40"/>
        <end position="71"/>
    </location>
</feature>
<dbReference type="EMBL" id="JAEANY010000002">
    <property type="protein sequence ID" value="MBH5322547.1"/>
    <property type="molecule type" value="Genomic_DNA"/>
</dbReference>
<accession>A0ABS0N3L4</accession>
<dbReference type="Proteomes" id="UP000602442">
    <property type="component" value="Unassembled WGS sequence"/>
</dbReference>
<keyword evidence="1" id="KW-1133">Transmembrane helix</keyword>
<comment type="caution">
    <text evidence="2">The sequence shown here is derived from an EMBL/GenBank/DDBJ whole genome shotgun (WGS) entry which is preliminary data.</text>
</comment>
<keyword evidence="3" id="KW-1185">Reference proteome</keyword>
<dbReference type="RefSeq" id="WP_197921236.1">
    <property type="nucleotide sequence ID" value="NZ_CAWPTA010000007.1"/>
</dbReference>
<proteinExistence type="predicted"/>
<name>A0ABS0N3L4_9SPHN</name>
<sequence length="76" mass="7992">MANDPRKSDDDIDRYILKDAVEEAKAMGREGMQHPSTKPVLIGAGVGAVAGGLLLGAWPIGLAAGAGFMLYKRVRP</sequence>
<reference evidence="2 3" key="1">
    <citation type="submission" date="2020-11" db="EMBL/GenBank/DDBJ databases">
        <title>Erythrobacter sediminis sp. nov., a marine bacterium from a tidal flat of Garorim Bay.</title>
        <authorList>
            <person name="Kim D."/>
            <person name="Yoo Y."/>
            <person name="Kim J.-J."/>
        </authorList>
    </citation>
    <scope>NUCLEOTIDE SEQUENCE [LARGE SCALE GENOMIC DNA]</scope>
    <source>
        <strain evidence="2 3">JGD-13</strain>
    </source>
</reference>
<protein>
    <submittedName>
        <fullName evidence="2">Uncharacterized protein</fullName>
    </submittedName>
</protein>
<evidence type="ECO:0000256" key="1">
    <source>
        <dbReference type="SAM" id="Phobius"/>
    </source>
</evidence>
<gene>
    <name evidence="2" type="ORF">I5L03_08110</name>
</gene>